<evidence type="ECO:0000256" key="1">
    <source>
        <dbReference type="SAM" id="Phobius"/>
    </source>
</evidence>
<dbReference type="RefSeq" id="WP_147090756.1">
    <property type="nucleotide sequence ID" value="NZ_BAABJD010000002.1"/>
</dbReference>
<evidence type="ECO:0000313" key="3">
    <source>
        <dbReference type="Proteomes" id="UP000321172"/>
    </source>
</evidence>
<proteinExistence type="predicted"/>
<feature type="transmembrane region" description="Helical" evidence="1">
    <location>
        <begin position="62"/>
        <end position="84"/>
    </location>
</feature>
<dbReference type="Proteomes" id="UP000321172">
    <property type="component" value="Chromosome"/>
</dbReference>
<keyword evidence="1" id="KW-0472">Membrane</keyword>
<feature type="transmembrane region" description="Helical" evidence="1">
    <location>
        <begin position="90"/>
        <end position="112"/>
    </location>
</feature>
<sequence>MTELVFPRRMFRWAAIYGVIVLAPLYLTPLPPVMAETFLGFVGLALVFQVVFWIIGGDPVKYRALMLPAVAEKLVFGLPALALFAQGYPVAAPVAFFAAIDLALGLGFWLAWRRTP</sequence>
<feature type="transmembrane region" description="Helical" evidence="1">
    <location>
        <begin position="33"/>
        <end position="55"/>
    </location>
</feature>
<dbReference type="KEGG" id="ngf:FRF71_11330"/>
<feature type="transmembrane region" description="Helical" evidence="1">
    <location>
        <begin position="10"/>
        <end position="27"/>
    </location>
</feature>
<evidence type="ECO:0000313" key="2">
    <source>
        <dbReference type="EMBL" id="QEA16677.1"/>
    </source>
</evidence>
<dbReference type="AlphaFoldDB" id="A0A5B8S7L8"/>
<dbReference type="EMBL" id="CP042345">
    <property type="protein sequence ID" value="QEA16677.1"/>
    <property type="molecule type" value="Genomic_DNA"/>
</dbReference>
<reference evidence="2 3" key="1">
    <citation type="journal article" date="2013" name="J. Microbiol. Biotechnol.">
        <title>Novosphingobium ginsenosidimutans sp. nov., with the ability to convert ginsenoside.</title>
        <authorList>
            <person name="Kim J.K."/>
            <person name="He D."/>
            <person name="Liu Q.M."/>
            <person name="Park H.Y."/>
            <person name="Jung M.S."/>
            <person name="Yoon M.H."/>
            <person name="Kim S.C."/>
            <person name="Im W.T."/>
        </authorList>
    </citation>
    <scope>NUCLEOTIDE SEQUENCE [LARGE SCALE GENOMIC DNA]</scope>
    <source>
        <strain evidence="2 3">FW-6</strain>
    </source>
</reference>
<keyword evidence="3" id="KW-1185">Reference proteome</keyword>
<gene>
    <name evidence="2" type="ORF">FRF71_11330</name>
</gene>
<keyword evidence="1" id="KW-0812">Transmembrane</keyword>
<name>A0A5B8S7L8_9SPHN</name>
<dbReference type="OrthoDB" id="7408369at2"/>
<protein>
    <submittedName>
        <fullName evidence="2">Uncharacterized protein</fullName>
    </submittedName>
</protein>
<accession>A0A5B8S7L8</accession>
<organism evidence="2 3">
    <name type="scientific">Novosphingobium ginsenosidimutans</name>
    <dbReference type="NCBI Taxonomy" id="1176536"/>
    <lineage>
        <taxon>Bacteria</taxon>
        <taxon>Pseudomonadati</taxon>
        <taxon>Pseudomonadota</taxon>
        <taxon>Alphaproteobacteria</taxon>
        <taxon>Sphingomonadales</taxon>
        <taxon>Sphingomonadaceae</taxon>
        <taxon>Novosphingobium</taxon>
    </lineage>
</organism>
<keyword evidence="1" id="KW-1133">Transmembrane helix</keyword>